<dbReference type="PROSITE" id="PS50016">
    <property type="entry name" value="ZF_PHD_2"/>
    <property type="match status" value="1"/>
</dbReference>
<feature type="region of interest" description="Disordered" evidence="7">
    <location>
        <begin position="141"/>
        <end position="200"/>
    </location>
</feature>
<comment type="subcellular location">
    <subcellularLocation>
        <location evidence="1">Nucleus</location>
    </subcellularLocation>
</comment>
<evidence type="ECO:0000256" key="5">
    <source>
        <dbReference type="ARBA" id="ARBA00023242"/>
    </source>
</evidence>
<feature type="compositionally biased region" description="Polar residues" evidence="7">
    <location>
        <begin position="1"/>
        <end position="11"/>
    </location>
</feature>
<dbReference type="InterPro" id="IPR013083">
    <property type="entry name" value="Znf_RING/FYVE/PHD"/>
</dbReference>
<name>A0A835HTC2_9MAGN</name>
<keyword evidence="10" id="KW-1185">Reference proteome</keyword>
<dbReference type="InterPro" id="IPR056511">
    <property type="entry name" value="IDM1_C"/>
</dbReference>
<comment type="caution">
    <text evidence="9">The sequence shown here is derived from an EMBL/GenBank/DDBJ whole genome shotgun (WGS) entry which is preliminary data.</text>
</comment>
<evidence type="ECO:0000256" key="3">
    <source>
        <dbReference type="ARBA" id="ARBA00022771"/>
    </source>
</evidence>
<dbReference type="GO" id="GO:0008270">
    <property type="term" value="F:zinc ion binding"/>
    <property type="evidence" value="ECO:0007669"/>
    <property type="project" value="UniProtKB-KW"/>
</dbReference>
<evidence type="ECO:0000256" key="2">
    <source>
        <dbReference type="ARBA" id="ARBA00022723"/>
    </source>
</evidence>
<dbReference type="GO" id="GO:0005634">
    <property type="term" value="C:nucleus"/>
    <property type="evidence" value="ECO:0007669"/>
    <property type="project" value="UniProtKB-SubCell"/>
</dbReference>
<dbReference type="InterPro" id="IPR042163">
    <property type="entry name" value="PHF12"/>
</dbReference>
<feature type="compositionally biased region" description="Basic and acidic residues" evidence="7">
    <location>
        <begin position="183"/>
        <end position="200"/>
    </location>
</feature>
<dbReference type="SMART" id="SM00249">
    <property type="entry name" value="PHD"/>
    <property type="match status" value="2"/>
</dbReference>
<evidence type="ECO:0000259" key="8">
    <source>
        <dbReference type="PROSITE" id="PS50016"/>
    </source>
</evidence>
<dbReference type="Proteomes" id="UP000631114">
    <property type="component" value="Unassembled WGS sequence"/>
</dbReference>
<keyword evidence="3 6" id="KW-0863">Zinc-finger</keyword>
<dbReference type="InterPro" id="IPR001965">
    <property type="entry name" value="Znf_PHD"/>
</dbReference>
<proteinExistence type="predicted"/>
<dbReference type="InterPro" id="IPR054292">
    <property type="entry name" value="DUF7028"/>
</dbReference>
<dbReference type="InterPro" id="IPR032308">
    <property type="entry name" value="TDBD"/>
</dbReference>
<evidence type="ECO:0000313" key="10">
    <source>
        <dbReference type="Proteomes" id="UP000631114"/>
    </source>
</evidence>
<dbReference type="OrthoDB" id="429143at2759"/>
<gene>
    <name evidence="9" type="ORF">IFM89_011672</name>
</gene>
<keyword evidence="5" id="KW-0539">Nucleus</keyword>
<dbReference type="InterPro" id="IPR019787">
    <property type="entry name" value="Znf_PHD-finger"/>
</dbReference>
<organism evidence="9 10">
    <name type="scientific">Coptis chinensis</name>
    <dbReference type="NCBI Taxonomy" id="261450"/>
    <lineage>
        <taxon>Eukaryota</taxon>
        <taxon>Viridiplantae</taxon>
        <taxon>Streptophyta</taxon>
        <taxon>Embryophyta</taxon>
        <taxon>Tracheophyta</taxon>
        <taxon>Spermatophyta</taxon>
        <taxon>Magnoliopsida</taxon>
        <taxon>Ranunculales</taxon>
        <taxon>Ranunculaceae</taxon>
        <taxon>Coptidoideae</taxon>
        <taxon>Coptis</taxon>
    </lineage>
</organism>
<dbReference type="SUPFAM" id="SSF57903">
    <property type="entry name" value="FYVE/PHD zinc finger"/>
    <property type="match status" value="1"/>
</dbReference>
<dbReference type="GO" id="GO:0006357">
    <property type="term" value="P:regulation of transcription by RNA polymerase II"/>
    <property type="evidence" value="ECO:0007669"/>
    <property type="project" value="TreeGrafter"/>
</dbReference>
<dbReference type="Pfam" id="PF16135">
    <property type="entry name" value="TDBD"/>
    <property type="match status" value="1"/>
</dbReference>
<evidence type="ECO:0000313" key="9">
    <source>
        <dbReference type="EMBL" id="KAF9604979.1"/>
    </source>
</evidence>
<feature type="region of interest" description="Disordered" evidence="7">
    <location>
        <begin position="1"/>
        <end position="55"/>
    </location>
</feature>
<feature type="domain" description="PHD-type" evidence="8">
    <location>
        <begin position="389"/>
        <end position="434"/>
    </location>
</feature>
<dbReference type="SUPFAM" id="SSF55729">
    <property type="entry name" value="Acyl-CoA N-acyltransferases (Nat)"/>
    <property type="match status" value="1"/>
</dbReference>
<dbReference type="GO" id="GO:0003714">
    <property type="term" value="F:transcription corepressor activity"/>
    <property type="evidence" value="ECO:0007669"/>
    <property type="project" value="InterPro"/>
</dbReference>
<dbReference type="InterPro" id="IPR016181">
    <property type="entry name" value="Acyl_CoA_acyltransferase"/>
</dbReference>
<reference evidence="9 10" key="1">
    <citation type="submission" date="2020-10" db="EMBL/GenBank/DDBJ databases">
        <title>The Coptis chinensis genome and diversification of protoberbering-type alkaloids.</title>
        <authorList>
            <person name="Wang B."/>
            <person name="Shu S."/>
            <person name="Song C."/>
            <person name="Liu Y."/>
        </authorList>
    </citation>
    <scope>NUCLEOTIDE SEQUENCE [LARGE SCALE GENOMIC DNA]</scope>
    <source>
        <strain evidence="9">HL-2020</strain>
        <tissue evidence="9">Leaf</tissue>
    </source>
</reference>
<feature type="region of interest" description="Disordered" evidence="7">
    <location>
        <begin position="881"/>
        <end position="908"/>
    </location>
</feature>
<evidence type="ECO:0000256" key="7">
    <source>
        <dbReference type="SAM" id="MobiDB-lite"/>
    </source>
</evidence>
<evidence type="ECO:0000256" key="6">
    <source>
        <dbReference type="PROSITE-ProRule" id="PRU00146"/>
    </source>
</evidence>
<sequence>MTEKTATPKSLSSKKEKIVDTRNSGKKNKKKKGKATSTSESCLPPKSPKKKPNQEKELIRDQIRKMVEDAGWKIEYRPRLYKDYSDAVYIDFAGTVYWSIIRAYNGIKSQWNNGDTDQKHFRDGFSFKPIPVEILEKLTRLTRKRKERDNKMGHKAEKRTKKAKGNSGNVSAENKHDKKSKGSSKDRDKLNHLIRHEGKSQRVRLEKKGLNLKRKVSVRRQTSTCKVDKVGNDMPKSPVVSHTHLLQGGKSKTQRGFTLLVRTSDQDMNSEGDPFFLYPGKRTVLSWLIDTETVPLSGKVKYMNKRRTRAMLDGKITRDGISCGCCSKIVTISEFETHAGSKLHQPCQNIFLENGIPLFQCLIDAWNKQEESERSGFYSIDISSDDPNDDTCGICGDGGDLICCDGCPSTFHQTCLGIQVLPRGDWHCLKCCCKFCKGIGCSSSQRVETAILRLLTCSLCEEKYHGSCLKESSTINVKTDRSFTSFCGKKCRELFAQIQKLLGKKHVLEGGFSWTLLHRSDLKSDTSVSGLSQKAECNSKLALALSVMDECFLPITDQRSGVNLLHNVVYNRGSNFNRLNYSGFYTVTLEKGDEIISVASIRIHGTKFAEMPFVGTRHTYRRQGMWRRLLNAIESCLSSLKVEKLIIPAISELMDTWTLVFGFEPLEELYKHEVRSLNMIVFPGVDLLQKVLLKRSFVGGTSTDGSALKAIEVESDNHITAEVIGNSDTGPDNVATDVAVSHANGIIDEVADANTESQVHGCLVSDTSGASIASDGLSEAMSFFPEEKTACCNLQLGDESSVPKTLAPEADETPTMNSTVKANIQASLQGTAGDTLEQNIEMGDVKSDLHSLAEVCARCSKDVLNIDLDLHAQEEGTECCDSQAHGGSSETKTVLPDGKNEPPKNSCVESSIRDSIEGALDGDRNVNLKNECCGSQSREESSISVIETKALPPDVESEPPNKSFDYCTHNSVEGSPDDPQDVIMTIDCCDSPSQGDPISTTETKIVLLEVENKPLKNPCVESGSPDAEEGGQDVNMIAECRDSHSQDDSISTTETKIVLLDVESEPLKKPCLKSGCPAAVECGLDDALDINMETDAAGSNLNSLAKTSAQHTTDVLNESLDINSPKGETGCYSSQTRDASSICTSETELLTVLENKPTVNSSVEPSLQAPMEGSVGDTEAYMKVNGVKPDLQSLAEISIRRTAGVPDASMNSDYASSYVGSKSKFNSDSSHQNDLLESTDISTKPQVETLILNAQSPGVNVLCGDSEDSNQLLNTLWNSKESLENHDVQLLQKTESACDASDKVNDCEVKIEVVITEDEPKSLDDESVDCISEVVNESVCAVIQYNCKTSVGCRGDDIQPNSCNSSSKVVALRASVHQSTHDVGECIVTRSVELKPRASGEGDGLDS</sequence>
<dbReference type="PANTHER" id="PTHR46309">
    <property type="entry name" value="PHD FINGER PROTEIN 12"/>
    <property type="match status" value="1"/>
</dbReference>
<dbReference type="InterPro" id="IPR011011">
    <property type="entry name" value="Znf_FYVE_PHD"/>
</dbReference>
<feature type="compositionally biased region" description="Basic residues" evidence="7">
    <location>
        <begin position="24"/>
        <end position="34"/>
    </location>
</feature>
<evidence type="ECO:0000256" key="1">
    <source>
        <dbReference type="ARBA" id="ARBA00004123"/>
    </source>
</evidence>
<dbReference type="EMBL" id="JADFTS010000005">
    <property type="protein sequence ID" value="KAF9604979.1"/>
    <property type="molecule type" value="Genomic_DNA"/>
</dbReference>
<dbReference type="Gene3D" id="3.30.40.10">
    <property type="entry name" value="Zinc/RING finger domain, C3HC4 (zinc finger)"/>
    <property type="match status" value="1"/>
</dbReference>
<keyword evidence="2" id="KW-0479">Metal-binding</keyword>
<dbReference type="Pfam" id="PF00628">
    <property type="entry name" value="PHD"/>
    <property type="match status" value="1"/>
</dbReference>
<dbReference type="Pfam" id="PF23209">
    <property type="entry name" value="IDM1_C"/>
    <property type="match status" value="1"/>
</dbReference>
<evidence type="ECO:0000256" key="4">
    <source>
        <dbReference type="ARBA" id="ARBA00022833"/>
    </source>
</evidence>
<dbReference type="PANTHER" id="PTHR46309:SF1">
    <property type="entry name" value="PHD FINGER PROTEIN 12"/>
    <property type="match status" value="1"/>
</dbReference>
<accession>A0A835HTC2</accession>
<dbReference type="Pfam" id="PF22970">
    <property type="entry name" value="DUF7028"/>
    <property type="match status" value="1"/>
</dbReference>
<keyword evidence="4" id="KW-0862">Zinc</keyword>
<protein>
    <recommendedName>
        <fullName evidence="8">PHD-type domain-containing protein</fullName>
    </recommendedName>
</protein>